<reference evidence="3 4" key="1">
    <citation type="submission" date="2017-01" db="EMBL/GenBank/DDBJ databases">
        <title>The cable genome- insights into the physiology and evolution of filamentous bacteria capable of sulfide oxidation via long distance electron transfer.</title>
        <authorList>
            <person name="Schreiber L."/>
            <person name="Bjerg J.T."/>
            <person name="Boggild A."/>
            <person name="Van De Vossenberg J."/>
            <person name="Meysman F."/>
            <person name="Nielsen L.P."/>
            <person name="Schramm A."/>
            <person name="Kjeldsen K.U."/>
        </authorList>
    </citation>
    <scope>NUCLEOTIDE SEQUENCE [LARGE SCALE GENOMIC DNA]</scope>
    <source>
        <strain evidence="3">A5</strain>
    </source>
</reference>
<feature type="compositionally biased region" description="Basic and acidic residues" evidence="1">
    <location>
        <begin position="1"/>
        <end position="16"/>
    </location>
</feature>
<sequence length="250" mass="27958">MKRVGMEMKEANKGQNEEQAGTKLSSEKKKKSGLVRRLYDWMLSWADSRYGLHALVVISFAESSFFPIPPDVLLIALVLGASTRWYKFALWCTLASVVGGLAGYGIGVFGWETIGQWIVQHIAHMSLTEVNGRMDIALPAYLVSGMGSSLGGEYLFQVYDHWNAWIVFVFGLTPLPYKLVTITAGVARVNLPVFLVASILSRALRFFLVAWILSKWGDPARRFIDRYFNLLTIAFIVLLVGGFLVLKLVM</sequence>
<protein>
    <submittedName>
        <fullName evidence="3">Membrane protein YqaA, SNARE-associated domain</fullName>
    </submittedName>
</protein>
<feature type="transmembrane region" description="Helical" evidence="2">
    <location>
        <begin position="162"/>
        <end position="180"/>
    </location>
</feature>
<keyword evidence="2" id="KW-0472">Membrane</keyword>
<accession>A0A444JH14</accession>
<dbReference type="Proteomes" id="UP000288892">
    <property type="component" value="Unassembled WGS sequence"/>
</dbReference>
<evidence type="ECO:0000256" key="1">
    <source>
        <dbReference type="SAM" id="MobiDB-lite"/>
    </source>
</evidence>
<feature type="transmembrane region" description="Helical" evidence="2">
    <location>
        <begin position="136"/>
        <end position="156"/>
    </location>
</feature>
<dbReference type="GO" id="GO:0005886">
    <property type="term" value="C:plasma membrane"/>
    <property type="evidence" value="ECO:0007669"/>
    <property type="project" value="TreeGrafter"/>
</dbReference>
<feature type="transmembrane region" description="Helical" evidence="2">
    <location>
        <begin position="192"/>
        <end position="214"/>
    </location>
</feature>
<name>A0A444JH14_9BACT</name>
<keyword evidence="2" id="KW-0812">Transmembrane</keyword>
<evidence type="ECO:0000313" key="4">
    <source>
        <dbReference type="Proteomes" id="UP000288892"/>
    </source>
</evidence>
<feature type="transmembrane region" description="Helical" evidence="2">
    <location>
        <begin position="226"/>
        <end position="246"/>
    </location>
</feature>
<dbReference type="PANTHER" id="PTHR42709">
    <property type="entry name" value="ALKALINE PHOSPHATASE LIKE PROTEIN"/>
    <property type="match status" value="1"/>
</dbReference>
<feature type="region of interest" description="Disordered" evidence="1">
    <location>
        <begin position="1"/>
        <end position="28"/>
    </location>
</feature>
<gene>
    <name evidence="3" type="ORF">VU01_10166</name>
</gene>
<keyword evidence="2" id="KW-1133">Transmembrane helix</keyword>
<evidence type="ECO:0000256" key="2">
    <source>
        <dbReference type="SAM" id="Phobius"/>
    </source>
</evidence>
<comment type="caution">
    <text evidence="3">The sequence shown here is derived from an EMBL/GenBank/DDBJ whole genome shotgun (WGS) entry which is preliminary data.</text>
</comment>
<proteinExistence type="predicted"/>
<dbReference type="EMBL" id="MTKS01000016">
    <property type="protein sequence ID" value="RWX52373.1"/>
    <property type="molecule type" value="Genomic_DNA"/>
</dbReference>
<evidence type="ECO:0000313" key="3">
    <source>
        <dbReference type="EMBL" id="RWX52373.1"/>
    </source>
</evidence>
<organism evidence="3 4">
    <name type="scientific">Candidatus Electrothrix marina</name>
    <dbReference type="NCBI Taxonomy" id="1859130"/>
    <lineage>
        <taxon>Bacteria</taxon>
        <taxon>Pseudomonadati</taxon>
        <taxon>Thermodesulfobacteriota</taxon>
        <taxon>Desulfobulbia</taxon>
        <taxon>Desulfobulbales</taxon>
        <taxon>Desulfobulbaceae</taxon>
        <taxon>Candidatus Electrothrix</taxon>
    </lineage>
</organism>
<dbReference type="InterPro" id="IPR051311">
    <property type="entry name" value="DedA_domain"/>
</dbReference>
<keyword evidence="4" id="KW-1185">Reference proteome</keyword>
<feature type="transmembrane region" description="Helical" evidence="2">
    <location>
        <begin position="88"/>
        <end position="115"/>
    </location>
</feature>
<dbReference type="PANTHER" id="PTHR42709:SF11">
    <property type="entry name" value="DEDA FAMILY PROTEIN"/>
    <property type="match status" value="1"/>
</dbReference>
<dbReference type="AlphaFoldDB" id="A0A444JH14"/>